<evidence type="ECO:0000313" key="3">
    <source>
        <dbReference type="EMBL" id="CAF9934012.1"/>
    </source>
</evidence>
<dbReference type="GO" id="GO:0005654">
    <property type="term" value="C:nucleoplasm"/>
    <property type="evidence" value="ECO:0007669"/>
    <property type="project" value="TreeGrafter"/>
</dbReference>
<dbReference type="Proteomes" id="UP000664203">
    <property type="component" value="Unassembled WGS sequence"/>
</dbReference>
<feature type="compositionally biased region" description="Basic residues" evidence="1">
    <location>
        <begin position="238"/>
        <end position="247"/>
    </location>
</feature>
<feature type="compositionally biased region" description="Basic and acidic residues" evidence="1">
    <location>
        <begin position="59"/>
        <end position="71"/>
    </location>
</feature>
<feature type="compositionally biased region" description="Low complexity" evidence="1">
    <location>
        <begin position="248"/>
        <end position="261"/>
    </location>
</feature>
<feature type="compositionally biased region" description="Low complexity" evidence="1">
    <location>
        <begin position="470"/>
        <end position="500"/>
    </location>
</feature>
<dbReference type="Pfam" id="PF05022">
    <property type="entry name" value="SRP40_C"/>
    <property type="match status" value="1"/>
</dbReference>
<dbReference type="PANTHER" id="PTHR23216">
    <property type="entry name" value="NUCLEOLAR AND COILED-BODY PHOSPHOPROTEIN 1"/>
    <property type="match status" value="1"/>
</dbReference>
<dbReference type="GO" id="GO:0005730">
    <property type="term" value="C:nucleolus"/>
    <property type="evidence" value="ECO:0007669"/>
    <property type="project" value="InterPro"/>
</dbReference>
<accession>A0A8H3IN17</accession>
<dbReference type="OrthoDB" id="5599646at2759"/>
<proteinExistence type="predicted"/>
<reference evidence="3" key="1">
    <citation type="submission" date="2021-03" db="EMBL/GenBank/DDBJ databases">
        <authorList>
            <person name="Tagirdzhanova G."/>
        </authorList>
    </citation>
    <scope>NUCLEOTIDE SEQUENCE</scope>
</reference>
<feature type="compositionally biased region" description="Low complexity" evidence="1">
    <location>
        <begin position="439"/>
        <end position="451"/>
    </location>
</feature>
<feature type="compositionally biased region" description="Polar residues" evidence="1">
    <location>
        <begin position="280"/>
        <end position="290"/>
    </location>
</feature>
<evidence type="ECO:0000313" key="4">
    <source>
        <dbReference type="Proteomes" id="UP000664203"/>
    </source>
</evidence>
<evidence type="ECO:0000256" key="1">
    <source>
        <dbReference type="SAM" id="MobiDB-lite"/>
    </source>
</evidence>
<sequence>MAPKSKKPPVEVEIKPEFELPPPGSEPPRKKKKKNAPDKPQPEWMFPPDEENPVLNPKPESEAHRLKDEKERGQAIKFLQYKSVTAPMKTPPPDLLLTLVGAFLTSYGFNNTSRIYTTQLQSRKKLDDWKTELGGKLPKGFPDLVKIFKDWYKIYQEKAQVEETSSSDSDDSDNLKAVKKSKKAKKIKKEVKAEAKASEVAAAKVIAKDITSSSGSESSEEESDSDVEMENAAPAQKSNKKPSKISKIKSSSPSTSSSSSDSDADDEKDNAGALLHTPAASKNPTVNGLVNSLKRKESRSSSSESDSESDISSSVGVKAVSVKNEASSPRFDVTSQSRSSVSVSQPSNTSSSSSDTSSSGSESAAEPLKPAAAKTTAAVKAESESSSDSSSSEGEPDDEAPKPTVTPKAEASSSSSSSSNSRSSESESELDFSKPPKPTVTKTTKVVTKPTQVSSDSSVTLQASSVQKPSAVDTSLSSTSSSDSSTSAGQQDTTTVTTTVPATKRKRSSSPTPKVSKLTKKRNTPFQRVPLDTLVDPKMASNAYRSYDYADRAHQDLSVTKGKGFTKEKNKKKRGSYKGGAIDVSGGKGVKFED</sequence>
<feature type="domain" description="Srp40 C-terminal" evidence="2">
    <location>
        <begin position="525"/>
        <end position="592"/>
    </location>
</feature>
<feature type="compositionally biased region" description="Low complexity" evidence="1">
    <location>
        <begin position="412"/>
        <end position="423"/>
    </location>
</feature>
<feature type="compositionally biased region" description="Basic and acidic residues" evidence="1">
    <location>
        <begin position="8"/>
        <end position="18"/>
    </location>
</feature>
<protein>
    <recommendedName>
        <fullName evidence="2">Srp40 C-terminal domain-containing protein</fullName>
    </recommendedName>
</protein>
<feature type="compositionally biased region" description="Low complexity" evidence="1">
    <location>
        <begin position="333"/>
        <end position="393"/>
    </location>
</feature>
<evidence type="ECO:0000259" key="2">
    <source>
        <dbReference type="Pfam" id="PF05022"/>
    </source>
</evidence>
<feature type="region of interest" description="Disordered" evidence="1">
    <location>
        <begin position="1"/>
        <end position="71"/>
    </location>
</feature>
<dbReference type="PANTHER" id="PTHR23216:SF1">
    <property type="entry name" value="NUCLEOLAR AND COILED-BODY PHOSPHOPROTEIN 1"/>
    <property type="match status" value="1"/>
</dbReference>
<feature type="region of interest" description="Disordered" evidence="1">
    <location>
        <begin position="561"/>
        <end position="594"/>
    </location>
</feature>
<comment type="caution">
    <text evidence="3">The sequence shown here is derived from an EMBL/GenBank/DDBJ whole genome shotgun (WGS) entry which is preliminary data.</text>
</comment>
<dbReference type="InterPro" id="IPR039191">
    <property type="entry name" value="Nopp140-like"/>
</dbReference>
<organism evidence="3 4">
    <name type="scientific">Alectoria fallacina</name>
    <dbReference type="NCBI Taxonomy" id="1903189"/>
    <lineage>
        <taxon>Eukaryota</taxon>
        <taxon>Fungi</taxon>
        <taxon>Dikarya</taxon>
        <taxon>Ascomycota</taxon>
        <taxon>Pezizomycotina</taxon>
        <taxon>Lecanoromycetes</taxon>
        <taxon>OSLEUM clade</taxon>
        <taxon>Lecanoromycetidae</taxon>
        <taxon>Lecanorales</taxon>
        <taxon>Lecanorineae</taxon>
        <taxon>Parmeliaceae</taxon>
        <taxon>Alectoria</taxon>
    </lineage>
</organism>
<feature type="compositionally biased region" description="Acidic residues" evidence="1">
    <location>
        <begin position="218"/>
        <end position="229"/>
    </location>
</feature>
<dbReference type="InterPro" id="IPR007718">
    <property type="entry name" value="Srp40_C"/>
</dbReference>
<feature type="compositionally biased region" description="Basic residues" evidence="1">
    <location>
        <begin position="177"/>
        <end position="189"/>
    </location>
</feature>
<feature type="region of interest" description="Disordered" evidence="1">
    <location>
        <begin position="162"/>
        <end position="540"/>
    </location>
</feature>
<feature type="compositionally biased region" description="Polar residues" evidence="1">
    <location>
        <begin position="452"/>
        <end position="468"/>
    </location>
</feature>
<feature type="compositionally biased region" description="Low complexity" evidence="1">
    <location>
        <begin position="300"/>
        <end position="323"/>
    </location>
</feature>
<dbReference type="AlphaFoldDB" id="A0A8H3IN17"/>
<name>A0A8H3IN17_9LECA</name>
<dbReference type="EMBL" id="CAJPDR010000368">
    <property type="protein sequence ID" value="CAF9934012.1"/>
    <property type="molecule type" value="Genomic_DNA"/>
</dbReference>
<keyword evidence="4" id="KW-1185">Reference proteome</keyword>
<gene>
    <name evidence="3" type="ORF">ALECFALPRED_005822</name>
</gene>